<sequence>MVQASVLRLPVVIDEAANIRLTCRIQTSVAPHCSWVLISDALLVIRQDLPRSPVAPPLDSCFLRPARPAHRRPPSRWAAHSPSSSPRWSDGARKRFTFPPPPPAHSKTAAVEQEEAGLPEHSPP</sequence>
<name>A0AA47MLH9_MERPO</name>
<evidence type="ECO:0000313" key="2">
    <source>
        <dbReference type="EMBL" id="KAK0142557.1"/>
    </source>
</evidence>
<comment type="caution">
    <text evidence="2">The sequence shown here is derived from an EMBL/GenBank/DDBJ whole genome shotgun (WGS) entry which is preliminary data.</text>
</comment>
<keyword evidence="3" id="KW-1185">Reference proteome</keyword>
<dbReference type="AlphaFoldDB" id="A0AA47MLH9"/>
<evidence type="ECO:0000256" key="1">
    <source>
        <dbReference type="SAM" id="MobiDB-lite"/>
    </source>
</evidence>
<gene>
    <name evidence="2" type="ORF">N1851_019514</name>
</gene>
<dbReference type="EMBL" id="JAOPHQ010003547">
    <property type="protein sequence ID" value="KAK0142557.1"/>
    <property type="molecule type" value="Genomic_DNA"/>
</dbReference>
<proteinExistence type="predicted"/>
<feature type="region of interest" description="Disordered" evidence="1">
    <location>
        <begin position="51"/>
        <end position="124"/>
    </location>
</feature>
<accession>A0AA47MLH9</accession>
<reference evidence="2" key="1">
    <citation type="journal article" date="2023" name="Front. Mar. Sci.">
        <title>A new Merluccius polli reference genome to investigate the effects of global change in West African waters.</title>
        <authorList>
            <person name="Mateo J.L."/>
            <person name="Blanco-Fernandez C."/>
            <person name="Garcia-Vazquez E."/>
            <person name="Machado-Schiaffino G."/>
        </authorList>
    </citation>
    <scope>NUCLEOTIDE SEQUENCE</scope>
    <source>
        <strain evidence="2">C29</strain>
        <tissue evidence="2">Fin</tissue>
    </source>
</reference>
<dbReference type="Proteomes" id="UP001174136">
    <property type="component" value="Unassembled WGS sequence"/>
</dbReference>
<evidence type="ECO:0000313" key="3">
    <source>
        <dbReference type="Proteomes" id="UP001174136"/>
    </source>
</evidence>
<organism evidence="2 3">
    <name type="scientific">Merluccius polli</name>
    <name type="common">Benguela hake</name>
    <name type="synonym">Merluccius cadenati</name>
    <dbReference type="NCBI Taxonomy" id="89951"/>
    <lineage>
        <taxon>Eukaryota</taxon>
        <taxon>Metazoa</taxon>
        <taxon>Chordata</taxon>
        <taxon>Craniata</taxon>
        <taxon>Vertebrata</taxon>
        <taxon>Euteleostomi</taxon>
        <taxon>Actinopterygii</taxon>
        <taxon>Neopterygii</taxon>
        <taxon>Teleostei</taxon>
        <taxon>Neoteleostei</taxon>
        <taxon>Acanthomorphata</taxon>
        <taxon>Zeiogadaria</taxon>
        <taxon>Gadariae</taxon>
        <taxon>Gadiformes</taxon>
        <taxon>Gadoidei</taxon>
        <taxon>Merlucciidae</taxon>
        <taxon>Merluccius</taxon>
    </lineage>
</organism>
<protein>
    <submittedName>
        <fullName evidence="2">Uncharacterized protein</fullName>
    </submittedName>
</protein>